<evidence type="ECO:0000313" key="3">
    <source>
        <dbReference type="EMBL" id="MDY7230300.1"/>
    </source>
</evidence>
<dbReference type="InterPro" id="IPR058184">
    <property type="entry name" value="AgmC-like_N"/>
</dbReference>
<feature type="compositionally biased region" description="Gly residues" evidence="1">
    <location>
        <begin position="251"/>
        <end position="264"/>
    </location>
</feature>
<feature type="compositionally biased region" description="Gly residues" evidence="1">
    <location>
        <begin position="345"/>
        <end position="354"/>
    </location>
</feature>
<feature type="region of interest" description="Disordered" evidence="1">
    <location>
        <begin position="251"/>
        <end position="276"/>
    </location>
</feature>
<evidence type="ECO:0000313" key="4">
    <source>
        <dbReference type="Proteomes" id="UP001291309"/>
    </source>
</evidence>
<organism evidence="3 4">
    <name type="scientific">Hyalangium rubrum</name>
    <dbReference type="NCBI Taxonomy" id="3103134"/>
    <lineage>
        <taxon>Bacteria</taxon>
        <taxon>Pseudomonadati</taxon>
        <taxon>Myxococcota</taxon>
        <taxon>Myxococcia</taxon>
        <taxon>Myxococcales</taxon>
        <taxon>Cystobacterineae</taxon>
        <taxon>Archangiaceae</taxon>
        <taxon>Hyalangium</taxon>
    </lineage>
</organism>
<dbReference type="Proteomes" id="UP001291309">
    <property type="component" value="Unassembled WGS sequence"/>
</dbReference>
<reference evidence="3 4" key="1">
    <citation type="submission" date="2023-12" db="EMBL/GenBank/DDBJ databases">
        <title>the genome sequence of Hyalangium sp. s54d21.</title>
        <authorList>
            <person name="Zhang X."/>
        </authorList>
    </citation>
    <scope>NUCLEOTIDE SEQUENCE [LARGE SCALE GENOMIC DNA]</scope>
    <source>
        <strain evidence="4">s54d21</strain>
    </source>
</reference>
<feature type="region of interest" description="Disordered" evidence="1">
    <location>
        <begin position="369"/>
        <end position="393"/>
    </location>
</feature>
<accession>A0ABU5HA03</accession>
<dbReference type="EMBL" id="JAXIVS010000010">
    <property type="protein sequence ID" value="MDY7230300.1"/>
    <property type="molecule type" value="Genomic_DNA"/>
</dbReference>
<keyword evidence="4" id="KW-1185">Reference proteome</keyword>
<dbReference type="InterPro" id="IPR013783">
    <property type="entry name" value="Ig-like_fold"/>
</dbReference>
<dbReference type="Gene3D" id="2.60.40.10">
    <property type="entry name" value="Immunoglobulins"/>
    <property type="match status" value="1"/>
</dbReference>
<feature type="region of interest" description="Disordered" evidence="1">
    <location>
        <begin position="335"/>
        <end position="354"/>
    </location>
</feature>
<feature type="region of interest" description="Disordered" evidence="1">
    <location>
        <begin position="593"/>
        <end position="653"/>
    </location>
</feature>
<evidence type="ECO:0000256" key="2">
    <source>
        <dbReference type="SAM" id="SignalP"/>
    </source>
</evidence>
<feature type="chain" id="PRO_5046668650" evidence="2">
    <location>
        <begin position="22"/>
        <end position="653"/>
    </location>
</feature>
<comment type="caution">
    <text evidence="3">The sequence shown here is derived from an EMBL/GenBank/DDBJ whole genome shotgun (WGS) entry which is preliminary data.</text>
</comment>
<gene>
    <name evidence="3" type="ORF">SYV04_28140</name>
</gene>
<feature type="signal peptide" evidence="2">
    <location>
        <begin position="1"/>
        <end position="21"/>
    </location>
</feature>
<feature type="region of interest" description="Disordered" evidence="1">
    <location>
        <begin position="414"/>
        <end position="440"/>
    </location>
</feature>
<dbReference type="RefSeq" id="WP_321549020.1">
    <property type="nucleotide sequence ID" value="NZ_JAXIVS010000010.1"/>
</dbReference>
<keyword evidence="2" id="KW-0732">Signal</keyword>
<dbReference type="NCBIfam" id="NF047640">
    <property type="entry name" value="gliding_AgmC_N"/>
    <property type="match status" value="1"/>
</dbReference>
<name>A0ABU5HA03_9BACT</name>
<proteinExistence type="predicted"/>
<evidence type="ECO:0000256" key="1">
    <source>
        <dbReference type="SAM" id="MobiDB-lite"/>
    </source>
</evidence>
<sequence>MRHLRSLLGLGLLLASTASRAEVDVFGLGNGQHGALRVQRMDTIINEATALTAKASAGATALTVASESGFAAGELVLVLQVYAEGPAPTEVPSGPLSLSTTGAGRWEFARLESVASGSLRLTAPLVGTFNTPGAQVVRVPEYSSVHVQPGASLMATSWNGIQGGVLAFLSTGSVLNQGDITVEGAGFRGGPFATVSSRFTGCEEPNQSEETGGAHKGGGIFRIATGAFTHGYAALGNAGGGGNCQDAGGGGGGHGGAGGQGGYSTDGARDVGGRGGQALRYEPLSRMMFGGGGGAGAGNASGQAGSGGTAGGPGGGILYMRARSFQGSQGRVLANGRSSTAAGNDGAGGGGAGGHITLRVEGRLDCASLQAHGGNGGDSEDAQAHGPGGGGGGGVVLVQAETLACTATALPGSAGTAEGAAGGTYGATPPSTTQPENQGATTTLNEAFGAPEAPLWLLPAQGERTTPRPRLEGTARAGSTVSLFLEGALLGSVQASESGAFAFLPAQDLAEGPHEVRAVADRLGVRGALSEPRAFTVGAPLAQALEVGCGCGAASSAGGPWLAALGALLWASARRGRARRALGCPGWTAFTRGRRGPPSLAPLPAPVVSSPLMRGNPRRWPEQGNLSYTCHVRPSRGLEDSRTASGAPAKQGE</sequence>
<protein>
    <submittedName>
        <fullName evidence="3">Hemagglutinin</fullName>
    </submittedName>
</protein>